<feature type="domain" description="SWIRM" evidence="2">
    <location>
        <begin position="356"/>
        <end position="427"/>
    </location>
</feature>
<dbReference type="Proteomes" id="UP001202479">
    <property type="component" value="Unassembled WGS sequence"/>
</dbReference>
<sequence length="435" mass="48768">MSFNYPSNFANTVTTKKYLYLTNMSDSSLIPSCPNTPNNLEDQAMLMMKAPRKSHSFPEIMNQPAVEIDAIAGGTNSAMVSSQPSLSQPLSPPLSPYQTNAELNTAKLVAQPLIELPQQPSPTTAAAVSASSASSTTLTVTPPPALLENLENLTPTSTPTPTPTFTSLLNTKKEYVLENYKDYKLTINVKPNKNYYQSHFEFLDKYYTSGSMADKSYTSIPLPVRRYKKRTLATPLAYESTGDIPEEPLEKNTIKRKRITKTREIFDNSDTDFTTTTSPPPKKRKRRVTNTNGATSFSSPSIPIAIQQQMLIDESIPDYSPNAKETLPPDNHKCLKIEWKGQPMDLSNDPNLSKYTNLHPAEIQLASILRLPLAVYMDSKRRLFFEKVSKVKLGKQFRRTDAQKACRIDVNKASRLFAAFEKVGWLNDDLFKKYL</sequence>
<protein>
    <recommendedName>
        <fullName evidence="2">SWIRM domain-containing protein</fullName>
    </recommendedName>
</protein>
<feature type="compositionally biased region" description="Low complexity" evidence="1">
    <location>
        <begin position="121"/>
        <end position="142"/>
    </location>
</feature>
<dbReference type="FunFam" id="1.10.10.10:FF:000087">
    <property type="entry name" value="Transcriptional adapter 2"/>
    <property type="match status" value="1"/>
</dbReference>
<dbReference type="InterPro" id="IPR007526">
    <property type="entry name" value="SWIRM"/>
</dbReference>
<feature type="region of interest" description="Disordered" evidence="1">
    <location>
        <begin position="269"/>
        <end position="296"/>
    </location>
</feature>
<reference evidence="3" key="1">
    <citation type="journal article" date="2022" name="DNA Res.">
        <title>Genome analysis of five recently described species of the CUG-Ser clade uncovers Candida theae as a new hybrid lineage with pathogenic potential in the Candida parapsilosis species complex.</title>
        <authorList>
            <person name="Mixao V."/>
            <person name="Del Olmo V."/>
            <person name="Hegedusova E."/>
            <person name="Saus E."/>
            <person name="Pryszcz L."/>
            <person name="Cillingova A."/>
            <person name="Nosek J."/>
            <person name="Gabaldon T."/>
        </authorList>
    </citation>
    <scope>NUCLEOTIDE SEQUENCE</scope>
    <source>
        <strain evidence="3">CBS 10844</strain>
    </source>
</reference>
<dbReference type="SUPFAM" id="SSF46689">
    <property type="entry name" value="Homeodomain-like"/>
    <property type="match status" value="1"/>
</dbReference>
<dbReference type="AlphaFoldDB" id="A0AAI9WXQ8"/>
<name>A0AAI9WXQ8_9ASCO</name>
<proteinExistence type="predicted"/>
<gene>
    <name evidence="3" type="ORF">KGF56_002690</name>
</gene>
<dbReference type="InterPro" id="IPR009057">
    <property type="entry name" value="Homeodomain-like_sf"/>
</dbReference>
<dbReference type="RefSeq" id="XP_049180243.1">
    <property type="nucleotide sequence ID" value="XM_049323947.1"/>
</dbReference>
<dbReference type="GeneID" id="73380307"/>
<feature type="region of interest" description="Disordered" evidence="1">
    <location>
        <begin position="120"/>
        <end position="142"/>
    </location>
</feature>
<keyword evidence="4" id="KW-1185">Reference proteome</keyword>
<dbReference type="InterPro" id="IPR036388">
    <property type="entry name" value="WH-like_DNA-bd_sf"/>
</dbReference>
<dbReference type="GO" id="GO:0010468">
    <property type="term" value="P:regulation of gene expression"/>
    <property type="evidence" value="ECO:0007669"/>
    <property type="project" value="UniProtKB-ARBA"/>
</dbReference>
<accession>A0AAI9WXQ8</accession>
<dbReference type="Gene3D" id="1.10.10.10">
    <property type="entry name" value="Winged helix-like DNA-binding domain superfamily/Winged helix DNA-binding domain"/>
    <property type="match status" value="1"/>
</dbReference>
<evidence type="ECO:0000313" key="3">
    <source>
        <dbReference type="EMBL" id="KAI3404498.2"/>
    </source>
</evidence>
<organism evidence="3 4">
    <name type="scientific">Candida oxycetoniae</name>
    <dbReference type="NCBI Taxonomy" id="497107"/>
    <lineage>
        <taxon>Eukaryota</taxon>
        <taxon>Fungi</taxon>
        <taxon>Dikarya</taxon>
        <taxon>Ascomycota</taxon>
        <taxon>Saccharomycotina</taxon>
        <taxon>Pichiomycetes</taxon>
        <taxon>Debaryomycetaceae</taxon>
        <taxon>Candida/Lodderomyces clade</taxon>
        <taxon>Candida</taxon>
    </lineage>
</organism>
<evidence type="ECO:0000313" key="4">
    <source>
        <dbReference type="Proteomes" id="UP001202479"/>
    </source>
</evidence>
<evidence type="ECO:0000259" key="2">
    <source>
        <dbReference type="Pfam" id="PF04433"/>
    </source>
</evidence>
<dbReference type="EMBL" id="JAHUZD010000095">
    <property type="protein sequence ID" value="KAI3404498.2"/>
    <property type="molecule type" value="Genomic_DNA"/>
</dbReference>
<evidence type="ECO:0000256" key="1">
    <source>
        <dbReference type="SAM" id="MobiDB-lite"/>
    </source>
</evidence>
<dbReference type="Pfam" id="PF04433">
    <property type="entry name" value="SWIRM"/>
    <property type="match status" value="1"/>
</dbReference>
<comment type="caution">
    <text evidence="3">The sequence shown here is derived from an EMBL/GenBank/DDBJ whole genome shotgun (WGS) entry which is preliminary data.</text>
</comment>